<dbReference type="ExpressionAtlas" id="A0A2K3NRL4">
    <property type="expression patterns" value="baseline"/>
</dbReference>
<feature type="transmembrane region" description="Helical" evidence="1">
    <location>
        <begin position="172"/>
        <end position="198"/>
    </location>
</feature>
<keyword evidence="1" id="KW-1133">Transmembrane helix</keyword>
<keyword evidence="1" id="KW-0812">Transmembrane</keyword>
<dbReference type="AlphaFoldDB" id="A0A2K3NRL4"/>
<dbReference type="STRING" id="57577.A0A2K3NRL4"/>
<keyword evidence="1" id="KW-0472">Membrane</keyword>
<reference evidence="2 3" key="1">
    <citation type="journal article" date="2014" name="Am. J. Bot.">
        <title>Genome assembly and annotation for red clover (Trifolium pratense; Fabaceae).</title>
        <authorList>
            <person name="Istvanek J."/>
            <person name="Jaros M."/>
            <person name="Krenek A."/>
            <person name="Repkova J."/>
        </authorList>
    </citation>
    <scope>NUCLEOTIDE SEQUENCE [LARGE SCALE GENOMIC DNA]</scope>
    <source>
        <strain evidence="3">cv. Tatra</strain>
        <tissue evidence="2">Young leaves</tissue>
    </source>
</reference>
<accession>A0A2K3NRL4</accession>
<dbReference type="Proteomes" id="UP000236291">
    <property type="component" value="Unassembled WGS sequence"/>
</dbReference>
<name>A0A2K3NRL4_TRIPR</name>
<evidence type="ECO:0000313" key="3">
    <source>
        <dbReference type="Proteomes" id="UP000236291"/>
    </source>
</evidence>
<comment type="caution">
    <text evidence="2">The sequence shown here is derived from an EMBL/GenBank/DDBJ whole genome shotgun (WGS) entry which is preliminary data.</text>
</comment>
<reference evidence="2 3" key="2">
    <citation type="journal article" date="2017" name="Front. Plant Sci.">
        <title>Gene Classification and Mining of Molecular Markers Useful in Red Clover (Trifolium pratense) Breeding.</title>
        <authorList>
            <person name="Istvanek J."/>
            <person name="Dluhosova J."/>
            <person name="Dluhos P."/>
            <person name="Patkova L."/>
            <person name="Nedelnik J."/>
            <person name="Repkova J."/>
        </authorList>
    </citation>
    <scope>NUCLEOTIDE SEQUENCE [LARGE SCALE GENOMIC DNA]</scope>
    <source>
        <strain evidence="3">cv. Tatra</strain>
        <tissue evidence="2">Young leaves</tissue>
    </source>
</reference>
<dbReference type="PANTHER" id="PTHR46626">
    <property type="entry name" value="RETICULON-LIKE PROTEIN B17"/>
    <property type="match status" value="1"/>
</dbReference>
<dbReference type="InterPro" id="IPR044647">
    <property type="entry name" value="RTNLB17/18/21"/>
</dbReference>
<gene>
    <name evidence="2" type="ORF">L195_g002131</name>
</gene>
<proteinExistence type="predicted"/>
<evidence type="ECO:0000256" key="1">
    <source>
        <dbReference type="SAM" id="Phobius"/>
    </source>
</evidence>
<evidence type="ECO:0000313" key="2">
    <source>
        <dbReference type="EMBL" id="PNY05676.1"/>
    </source>
</evidence>
<organism evidence="2 3">
    <name type="scientific">Trifolium pratense</name>
    <name type="common">Red clover</name>
    <dbReference type="NCBI Taxonomy" id="57577"/>
    <lineage>
        <taxon>Eukaryota</taxon>
        <taxon>Viridiplantae</taxon>
        <taxon>Streptophyta</taxon>
        <taxon>Embryophyta</taxon>
        <taxon>Tracheophyta</taxon>
        <taxon>Spermatophyta</taxon>
        <taxon>Magnoliopsida</taxon>
        <taxon>eudicotyledons</taxon>
        <taxon>Gunneridae</taxon>
        <taxon>Pentapetalae</taxon>
        <taxon>rosids</taxon>
        <taxon>fabids</taxon>
        <taxon>Fabales</taxon>
        <taxon>Fabaceae</taxon>
        <taxon>Papilionoideae</taxon>
        <taxon>50 kb inversion clade</taxon>
        <taxon>NPAAA clade</taxon>
        <taxon>Hologalegina</taxon>
        <taxon>IRL clade</taxon>
        <taxon>Trifolieae</taxon>
        <taxon>Trifolium</taxon>
    </lineage>
</organism>
<dbReference type="EMBL" id="ASHM01000918">
    <property type="protein sequence ID" value="PNY05676.1"/>
    <property type="molecule type" value="Genomic_DNA"/>
</dbReference>
<dbReference type="PANTHER" id="PTHR46626:SF1">
    <property type="entry name" value="RETICULON-LIKE PROTEIN B21"/>
    <property type="match status" value="1"/>
</dbReference>
<protein>
    <submittedName>
        <fullName evidence="2">Reticulon-like protein B21-like</fullName>
    </submittedName>
</protein>
<sequence>MSQRNAASLNVPDNNLHFKCSGAFIMAVCVPTAIRCVVLEVESQQHLHLLPLRKLFLLSHTLPLSLPQWPPFGTANVESLGRQLARLGKTFYLSPMPVNSFFSKFDFLILRPPPSSPASSRENRGGYSFLRPQAMEGHWGDDFFHVKLSTNFWIRRFRDAWDSCTHKKAVALGIFGLVWNLSSVVARIWAVFVLFVAFRYYQQHYMVRDEWIEVEEETWEEAADVGQKQPNLINATNKVKKGF</sequence>